<dbReference type="EMBL" id="JABBWE010000026">
    <property type="protein sequence ID" value="KAG1794404.1"/>
    <property type="molecule type" value="Genomic_DNA"/>
</dbReference>
<feature type="compositionally biased region" description="Basic and acidic residues" evidence="1">
    <location>
        <begin position="120"/>
        <end position="132"/>
    </location>
</feature>
<dbReference type="GO" id="GO:0005886">
    <property type="term" value="C:plasma membrane"/>
    <property type="evidence" value="ECO:0007669"/>
    <property type="project" value="TreeGrafter"/>
</dbReference>
<organism evidence="3 4">
    <name type="scientific">Suillus plorans</name>
    <dbReference type="NCBI Taxonomy" id="116603"/>
    <lineage>
        <taxon>Eukaryota</taxon>
        <taxon>Fungi</taxon>
        <taxon>Dikarya</taxon>
        <taxon>Basidiomycota</taxon>
        <taxon>Agaricomycotina</taxon>
        <taxon>Agaricomycetes</taxon>
        <taxon>Agaricomycetidae</taxon>
        <taxon>Boletales</taxon>
        <taxon>Suillineae</taxon>
        <taxon>Suillaceae</taxon>
        <taxon>Suillus</taxon>
    </lineage>
</organism>
<dbReference type="SMART" id="SM01017">
    <property type="entry name" value="Arrestin_C"/>
    <property type="match status" value="1"/>
</dbReference>
<dbReference type="RefSeq" id="XP_041160571.1">
    <property type="nucleotide sequence ID" value="XM_041297858.1"/>
</dbReference>
<dbReference type="AlphaFoldDB" id="A0A9P7DIP0"/>
<accession>A0A9P7DIP0</accession>
<dbReference type="InterPro" id="IPR011021">
    <property type="entry name" value="Arrestin-like_N"/>
</dbReference>
<keyword evidence="4" id="KW-1185">Reference proteome</keyword>
<dbReference type="Pfam" id="PF02752">
    <property type="entry name" value="Arrestin_C"/>
    <property type="match status" value="1"/>
</dbReference>
<feature type="region of interest" description="Disordered" evidence="1">
    <location>
        <begin position="301"/>
        <end position="345"/>
    </location>
</feature>
<feature type="compositionally biased region" description="Low complexity" evidence="1">
    <location>
        <begin position="309"/>
        <end position="326"/>
    </location>
</feature>
<dbReference type="PANTHER" id="PTHR11188">
    <property type="entry name" value="ARRESTIN DOMAIN CONTAINING PROTEIN"/>
    <property type="match status" value="1"/>
</dbReference>
<sequence>MVQNYIQHEKNTLCIRLTESVVFLRVSDPTGRDRNQNNEAPAMVRGLLTLNVVKPTRISSIEIELQGKATTSSFEGVGARRIEVTEQYKVFSASTVFFQAASSPSARRTASVGSGLPGFDYDHDHAHDEVHPGEYSTVPQHPPHPNGLPSPTFYTRSASMDPRQPPSSINERSFSDNTILQHDAHTPLHQDITHLPPTPPYSPPLNSPSFIADHRPSPSHSHSDSISQSSGHPKPEDSPAQTLEDLRQALVNNIEAGQPSMSFSTAFDCSCHRSSFHGPTAGSSSSSIYSHRDVPLSRRPSIEDISETQQLSPQSSRFSSRTRTSPVESQNPTQTHEDRGRKYSRFSFHTVANVIDTMVERVRSRSPRAESQRRSKSINRDGERGRTLDRGKGKLPEQPSHESDKHKHYSALGKVGELLGLDEEHKEVGEGWKEFKKGTYTYPISFTIPNNSPPTIECDYGSMIWRLKAEVHRPGAFTQKLTAQCEVLVVAAPSEDDTEDSENTIIERQWESQLQYLIAVSGRRFPTGGTIPIDLTIIPFTKAKVHRISVHIDERIEYHTQTRRLVRSQLAHRIPLLSLENEVEGESHPLLPLISDDPEAFRKSPLYRLLNDHDDENEMAMAVMGPGPWTFHQELQLPQHCSLVHFSNRNKKSNITINHTLKIVIRVERGDHEATDPQTKKPKLYDIFVQMPVRILSCHCTPAWISLPRYYEVLERDFDGKRVSCPCDLRAARSSHCSPDDSELHTPISLNRVASIDSTVSSSTENYSPGGHSGTLVQTLVGRSTQYERLMSGMESEAGEAPPAYESIDNAFRSQRGRFYHA</sequence>
<protein>
    <recommendedName>
        <fullName evidence="2">Arrestin C-terminal-like domain-containing protein</fullName>
    </recommendedName>
</protein>
<dbReference type="GO" id="GO:0070086">
    <property type="term" value="P:ubiquitin-dependent endocytosis"/>
    <property type="evidence" value="ECO:0007669"/>
    <property type="project" value="TreeGrafter"/>
</dbReference>
<comment type="caution">
    <text evidence="3">The sequence shown here is derived from an EMBL/GenBank/DDBJ whole genome shotgun (WGS) entry which is preliminary data.</text>
</comment>
<dbReference type="GO" id="GO:0031625">
    <property type="term" value="F:ubiquitin protein ligase binding"/>
    <property type="evidence" value="ECO:0007669"/>
    <property type="project" value="TreeGrafter"/>
</dbReference>
<name>A0A9P7DIP0_9AGAM</name>
<dbReference type="GeneID" id="64591622"/>
<dbReference type="Pfam" id="PF00339">
    <property type="entry name" value="Arrestin_N"/>
    <property type="match status" value="1"/>
</dbReference>
<feature type="region of interest" description="Disordered" evidence="1">
    <location>
        <begin position="103"/>
        <end position="173"/>
    </location>
</feature>
<feature type="compositionally biased region" description="Pro residues" evidence="1">
    <location>
        <begin position="196"/>
        <end position="206"/>
    </location>
</feature>
<proteinExistence type="predicted"/>
<feature type="region of interest" description="Disordered" evidence="1">
    <location>
        <begin position="276"/>
        <end position="295"/>
    </location>
</feature>
<dbReference type="PANTHER" id="PTHR11188:SF17">
    <property type="entry name" value="FI21816P1"/>
    <property type="match status" value="1"/>
</dbReference>
<evidence type="ECO:0000259" key="2">
    <source>
        <dbReference type="SMART" id="SM01017"/>
    </source>
</evidence>
<reference evidence="3" key="1">
    <citation type="journal article" date="2020" name="New Phytol.">
        <title>Comparative genomics reveals dynamic genome evolution in host specialist ectomycorrhizal fungi.</title>
        <authorList>
            <person name="Lofgren L.A."/>
            <person name="Nguyen N.H."/>
            <person name="Vilgalys R."/>
            <person name="Ruytinx J."/>
            <person name="Liao H.L."/>
            <person name="Branco S."/>
            <person name="Kuo A."/>
            <person name="LaButti K."/>
            <person name="Lipzen A."/>
            <person name="Andreopoulos W."/>
            <person name="Pangilinan J."/>
            <person name="Riley R."/>
            <person name="Hundley H."/>
            <person name="Na H."/>
            <person name="Barry K."/>
            <person name="Grigoriev I.V."/>
            <person name="Stajich J.E."/>
            <person name="Kennedy P.G."/>
        </authorList>
    </citation>
    <scope>NUCLEOTIDE SEQUENCE</scope>
    <source>
        <strain evidence="3">S12</strain>
    </source>
</reference>
<dbReference type="InterPro" id="IPR014752">
    <property type="entry name" value="Arrestin-like_C"/>
</dbReference>
<dbReference type="GO" id="GO:0030674">
    <property type="term" value="F:protein-macromolecule adaptor activity"/>
    <property type="evidence" value="ECO:0007669"/>
    <property type="project" value="TreeGrafter"/>
</dbReference>
<gene>
    <name evidence="3" type="ORF">HD556DRAFT_1236884</name>
</gene>
<feature type="compositionally biased region" description="Basic and acidic residues" evidence="1">
    <location>
        <begin position="362"/>
        <end position="405"/>
    </location>
</feature>
<dbReference type="OrthoDB" id="2238745at2759"/>
<feature type="compositionally biased region" description="Low complexity" evidence="1">
    <location>
        <begin position="218"/>
        <end position="232"/>
    </location>
</feature>
<evidence type="ECO:0000313" key="4">
    <source>
        <dbReference type="Proteomes" id="UP000719766"/>
    </source>
</evidence>
<evidence type="ECO:0000313" key="3">
    <source>
        <dbReference type="EMBL" id="KAG1794404.1"/>
    </source>
</evidence>
<dbReference type="Proteomes" id="UP000719766">
    <property type="component" value="Unassembled WGS sequence"/>
</dbReference>
<dbReference type="GO" id="GO:0005829">
    <property type="term" value="C:cytosol"/>
    <property type="evidence" value="ECO:0007669"/>
    <property type="project" value="TreeGrafter"/>
</dbReference>
<feature type="region of interest" description="Disordered" evidence="1">
    <location>
        <begin position="189"/>
        <end position="240"/>
    </location>
</feature>
<feature type="region of interest" description="Disordered" evidence="1">
    <location>
        <begin position="362"/>
        <end position="407"/>
    </location>
</feature>
<dbReference type="Gene3D" id="2.60.40.640">
    <property type="match status" value="1"/>
</dbReference>
<evidence type="ECO:0000256" key="1">
    <source>
        <dbReference type="SAM" id="MobiDB-lite"/>
    </source>
</evidence>
<feature type="domain" description="Arrestin C-terminal-like" evidence="2">
    <location>
        <begin position="510"/>
        <end position="700"/>
    </location>
</feature>
<dbReference type="InterPro" id="IPR011022">
    <property type="entry name" value="Arrestin_C-like"/>
</dbReference>
<dbReference type="InterPro" id="IPR050357">
    <property type="entry name" value="Arrestin_domain-protein"/>
</dbReference>